<dbReference type="InterPro" id="IPR023352">
    <property type="entry name" value="MAPEG-like_dom_sf"/>
</dbReference>
<dbReference type="GO" id="GO:0004464">
    <property type="term" value="F:leukotriene-C4 synthase activity"/>
    <property type="evidence" value="ECO:0007669"/>
    <property type="project" value="UniProtKB-EC"/>
</dbReference>
<evidence type="ECO:0000256" key="5">
    <source>
        <dbReference type="ARBA" id="ARBA00022692"/>
    </source>
</evidence>
<comment type="pathway">
    <text evidence="14">Lipid metabolism; leukotriene C4 biosynthesis.</text>
</comment>
<dbReference type="EMBL" id="AFYH01064752">
    <property type="status" value="NOT_ANNOTATED_CDS"/>
    <property type="molecule type" value="Genomic_DNA"/>
</dbReference>
<evidence type="ECO:0000256" key="14">
    <source>
        <dbReference type="ARBA" id="ARBA00037884"/>
    </source>
</evidence>
<evidence type="ECO:0000256" key="13">
    <source>
        <dbReference type="ARBA" id="ARBA00037823"/>
    </source>
</evidence>
<dbReference type="PRINTS" id="PR00488">
    <property type="entry name" value="5LPOXGNASEAP"/>
</dbReference>
<dbReference type="SUPFAM" id="SSF161084">
    <property type="entry name" value="MAPEG domain-like"/>
    <property type="match status" value="1"/>
</dbReference>
<dbReference type="GO" id="GO:0005640">
    <property type="term" value="C:nuclear outer membrane"/>
    <property type="evidence" value="ECO:0007669"/>
    <property type="project" value="UniProtKB-SubCell"/>
</dbReference>
<dbReference type="Pfam" id="PF01124">
    <property type="entry name" value="MAPEG"/>
    <property type="match status" value="1"/>
</dbReference>
<dbReference type="InterPro" id="IPR001129">
    <property type="entry name" value="Membr-assoc_MAPEG"/>
</dbReference>
<comment type="catalytic activity">
    <reaction evidence="21">
        <text>leukotriene C4 = leukotriene A4 + glutathione</text>
        <dbReference type="Rhea" id="RHEA:17617"/>
        <dbReference type="ChEBI" id="CHEBI:57463"/>
        <dbReference type="ChEBI" id="CHEBI:57925"/>
        <dbReference type="ChEBI" id="CHEBI:57973"/>
        <dbReference type="EC" id="4.4.1.20"/>
    </reaction>
    <physiologicalReaction direction="right-to-left" evidence="21">
        <dbReference type="Rhea" id="RHEA:17619"/>
    </physiologicalReaction>
</comment>
<dbReference type="PANTHER" id="PTHR10250:SF4">
    <property type="entry name" value="LEUKOTRIENE C4 SYNTHASE"/>
    <property type="match status" value="1"/>
</dbReference>
<evidence type="ECO:0000256" key="10">
    <source>
        <dbReference type="ARBA" id="ARBA00023239"/>
    </source>
</evidence>
<dbReference type="GO" id="GO:0019370">
    <property type="term" value="P:leukotriene biosynthetic process"/>
    <property type="evidence" value="ECO:0007669"/>
    <property type="project" value="UniProtKB-KW"/>
</dbReference>
<evidence type="ECO:0000256" key="7">
    <source>
        <dbReference type="ARBA" id="ARBA00022824"/>
    </source>
</evidence>
<evidence type="ECO:0000313" key="25">
    <source>
        <dbReference type="Proteomes" id="UP000008672"/>
    </source>
</evidence>
<evidence type="ECO:0000256" key="4">
    <source>
        <dbReference type="ARBA" id="ARBA00022679"/>
    </source>
</evidence>
<name>H3AU11_LATCH</name>
<dbReference type="EC" id="4.4.1.20" evidence="15"/>
<organism evidence="24 25">
    <name type="scientific">Latimeria chalumnae</name>
    <name type="common">Coelacanth</name>
    <dbReference type="NCBI Taxonomy" id="7897"/>
    <lineage>
        <taxon>Eukaryota</taxon>
        <taxon>Metazoa</taxon>
        <taxon>Chordata</taxon>
        <taxon>Craniata</taxon>
        <taxon>Vertebrata</taxon>
        <taxon>Euteleostomi</taxon>
        <taxon>Coelacanthiformes</taxon>
        <taxon>Coelacanthidae</taxon>
        <taxon>Latimeria</taxon>
    </lineage>
</organism>
<keyword evidence="3" id="KW-0597">Phosphoprotein</keyword>
<feature type="transmembrane region" description="Helical" evidence="22">
    <location>
        <begin position="64"/>
        <end position="89"/>
    </location>
</feature>
<dbReference type="STRING" id="7897.ENSLACP00000013132"/>
<keyword evidence="7" id="KW-0256">Endoplasmic reticulum</keyword>
<dbReference type="FunFam" id="1.20.120.550:FF:000003">
    <property type="entry name" value="Leukotriene C4 synthase"/>
    <property type="match status" value="1"/>
</dbReference>
<dbReference type="GO" id="GO:0005789">
    <property type="term" value="C:endoplasmic reticulum membrane"/>
    <property type="evidence" value="ECO:0007669"/>
    <property type="project" value="UniProtKB-SubCell"/>
</dbReference>
<dbReference type="InterPro" id="IPR050997">
    <property type="entry name" value="MAPEG"/>
</dbReference>
<dbReference type="GO" id="GO:0004602">
    <property type="term" value="F:glutathione peroxidase activity"/>
    <property type="evidence" value="ECO:0007669"/>
    <property type="project" value="TreeGrafter"/>
</dbReference>
<keyword evidence="10" id="KW-0456">Lyase</keyword>
<dbReference type="EMBL" id="AFYH01064751">
    <property type="status" value="NOT_ANNOTATED_CDS"/>
    <property type="molecule type" value="Genomic_DNA"/>
</dbReference>
<evidence type="ECO:0000313" key="24">
    <source>
        <dbReference type="Ensembl" id="ENSLACP00000013132.1"/>
    </source>
</evidence>
<reference evidence="25" key="1">
    <citation type="submission" date="2011-08" db="EMBL/GenBank/DDBJ databases">
        <title>The draft genome of Latimeria chalumnae.</title>
        <authorList>
            <person name="Di Palma F."/>
            <person name="Alfoldi J."/>
            <person name="Johnson J."/>
            <person name="Berlin A."/>
            <person name="Gnerre S."/>
            <person name="Jaffe D."/>
            <person name="MacCallum I."/>
            <person name="Young S."/>
            <person name="Walker B.J."/>
            <person name="Lander E."/>
            <person name="Lindblad-Toh K."/>
        </authorList>
    </citation>
    <scope>NUCLEOTIDE SEQUENCE [LARGE SCALE GENOMIC DNA]</scope>
    <source>
        <strain evidence="25">Wild caught</strain>
    </source>
</reference>
<evidence type="ECO:0000256" key="23">
    <source>
        <dbReference type="SAM" id="SignalP"/>
    </source>
</evidence>
<evidence type="ECO:0000256" key="15">
    <source>
        <dbReference type="ARBA" id="ARBA00039056"/>
    </source>
</evidence>
<dbReference type="eggNOG" id="ENOG502RZYY">
    <property type="taxonomic scope" value="Eukaryota"/>
</dbReference>
<dbReference type="PANTHER" id="PTHR10250">
    <property type="entry name" value="MICROSOMAL GLUTATHIONE S-TRANSFERASE"/>
    <property type="match status" value="1"/>
</dbReference>
<keyword evidence="4" id="KW-0808">Transferase</keyword>
<gene>
    <name evidence="24" type="primary">LOC102366002</name>
</gene>
<evidence type="ECO:0000256" key="8">
    <source>
        <dbReference type="ARBA" id="ARBA00022989"/>
    </source>
</evidence>
<comment type="similarity">
    <text evidence="2">Belongs to the MAPEG family.</text>
</comment>
<comment type="subcellular location">
    <subcellularLocation>
        <location evidence="1">Endoplasmic reticulum membrane</location>
        <topology evidence="1">Multi-pass membrane protein</topology>
    </subcellularLocation>
    <subcellularLocation>
        <location evidence="13">Nucleus outer membrane</location>
        <topology evidence="13">Multi-pass membrane protein</topology>
    </subcellularLocation>
</comment>
<evidence type="ECO:0000256" key="16">
    <source>
        <dbReference type="ARBA" id="ARBA00039419"/>
    </source>
</evidence>
<evidence type="ECO:0000256" key="21">
    <source>
        <dbReference type="ARBA" id="ARBA00049298"/>
    </source>
</evidence>
<dbReference type="InParanoid" id="H3AU11"/>
<evidence type="ECO:0000256" key="1">
    <source>
        <dbReference type="ARBA" id="ARBA00004477"/>
    </source>
</evidence>
<evidence type="ECO:0000256" key="19">
    <source>
        <dbReference type="ARBA" id="ARBA00045217"/>
    </source>
</evidence>
<dbReference type="Gene3D" id="1.20.120.550">
    <property type="entry name" value="Membrane associated eicosanoid/glutathione metabolism-like domain"/>
    <property type="match status" value="1"/>
</dbReference>
<protein>
    <recommendedName>
        <fullName evidence="16">Leukotriene C4 synthase</fullName>
        <ecNumber evidence="15">4.4.1.20</ecNumber>
    </recommendedName>
    <alternativeName>
        <fullName evidence="18">Glutathione S-transferase LTC4</fullName>
    </alternativeName>
    <alternativeName>
        <fullName evidence="17">Leukotriene-C(4) synthase</fullName>
    </alternativeName>
</protein>
<dbReference type="InterPro" id="IPR001446">
    <property type="entry name" value="5_LipOase_AP"/>
</dbReference>
<dbReference type="GeneTree" id="ENSGT00940000160738"/>
<evidence type="ECO:0000256" key="22">
    <source>
        <dbReference type="SAM" id="Phobius"/>
    </source>
</evidence>
<feature type="signal peptide" evidence="23">
    <location>
        <begin position="1"/>
        <end position="23"/>
    </location>
</feature>
<feature type="transmembrane region" description="Helical" evidence="22">
    <location>
        <begin position="110"/>
        <end position="133"/>
    </location>
</feature>
<dbReference type="Ensembl" id="ENSLACT00000013228.1">
    <property type="protein sequence ID" value="ENSLACP00000013132.1"/>
    <property type="gene ID" value="ENSLACG00000011565.2"/>
</dbReference>
<sequence>MLQHIAFLATVTIVGVLEQATWCQTKVVIYARRKYSVSPPTFMGPPEFERIVRAQMNCSEYFPIFLAVLWVAGLFFNQAVASCCGLLYVYFRYRYFVGYSRSAQERLGPVYFSALLLWILIGLSSFGLLNHFLSHYLGVELFGTLKHVIGL</sequence>
<dbReference type="EMBL" id="AFYH01064750">
    <property type="status" value="NOT_ANNOTATED_CDS"/>
    <property type="molecule type" value="Genomic_DNA"/>
</dbReference>
<accession>H3AU11</accession>
<dbReference type="OMA" id="AYFSMQV"/>
<keyword evidence="23" id="KW-0732">Signal</keyword>
<evidence type="ECO:0000256" key="18">
    <source>
        <dbReference type="ARBA" id="ARBA00041943"/>
    </source>
</evidence>
<reference evidence="24" key="3">
    <citation type="submission" date="2025-09" db="UniProtKB">
        <authorList>
            <consortium name="Ensembl"/>
        </authorList>
    </citation>
    <scope>IDENTIFICATION</scope>
</reference>
<keyword evidence="11" id="KW-0539">Nucleus</keyword>
<evidence type="ECO:0000256" key="12">
    <source>
        <dbReference type="ARBA" id="ARBA00036460"/>
    </source>
</evidence>
<feature type="chain" id="PRO_5003579901" description="Leukotriene C4 synthase" evidence="23">
    <location>
        <begin position="24"/>
        <end position="151"/>
    </location>
</feature>
<keyword evidence="9 22" id="KW-0472">Membrane</keyword>
<keyword evidence="8 22" id="KW-1133">Transmembrane helix</keyword>
<keyword evidence="6" id="KW-0434">Leukotriene biosynthesis</keyword>
<dbReference type="AlphaFoldDB" id="H3AU11"/>
<dbReference type="FunCoup" id="H3AU11">
    <property type="interactions" value="220"/>
</dbReference>
<comment type="catalytic activity">
    <reaction evidence="12">
        <text>(13S,14S)-epoxy-(4Z,7Z,9E,11E,16Z,19Z)-docosahexaenoate + glutathione = (13R)-S-glutathionyl-(14S)-hydroxy-(4Z,7Z,9E,11E,16Z,19Z)-docosahexaenoate</text>
        <dbReference type="Rhea" id="RHEA:53508"/>
        <dbReference type="ChEBI" id="CHEBI:57925"/>
        <dbReference type="ChEBI" id="CHEBI:131958"/>
        <dbReference type="ChEBI" id="CHEBI:137407"/>
    </reaction>
    <physiologicalReaction direction="left-to-right" evidence="12">
        <dbReference type="Rhea" id="RHEA:53509"/>
    </physiologicalReaction>
</comment>
<evidence type="ECO:0000256" key="17">
    <source>
        <dbReference type="ARBA" id="ARBA00041224"/>
    </source>
</evidence>
<comment type="function">
    <text evidence="19">Catalyzes the conjugation of leukotriene A4 with reduced glutathione (GSH) to form leukotriene C4 with high specificity. Can also catalyze the transfer of a glutathionyl group from glutathione (GSH) to 13(S),14(S)-epoxy-docosahexaenoic acid to form maresin conjugate in tissue regeneration 1 (MCTR1), a bioactive lipid mediator that possess potent anti-inflammatory and proresolving actions.</text>
</comment>
<dbReference type="GO" id="GO:0008047">
    <property type="term" value="F:enzyme activator activity"/>
    <property type="evidence" value="ECO:0007669"/>
    <property type="project" value="InterPro"/>
</dbReference>
<dbReference type="Proteomes" id="UP000008672">
    <property type="component" value="Unassembled WGS sequence"/>
</dbReference>
<comment type="subunit">
    <text evidence="20">Homotrimer. Interacts with ALOX5AP and ALOX5.</text>
</comment>
<keyword evidence="25" id="KW-1185">Reference proteome</keyword>
<reference evidence="24" key="2">
    <citation type="submission" date="2025-08" db="UniProtKB">
        <authorList>
            <consortium name="Ensembl"/>
        </authorList>
    </citation>
    <scope>IDENTIFICATION</scope>
</reference>
<evidence type="ECO:0000256" key="20">
    <source>
        <dbReference type="ARBA" id="ARBA00046493"/>
    </source>
</evidence>
<evidence type="ECO:0000256" key="2">
    <source>
        <dbReference type="ARBA" id="ARBA00010459"/>
    </source>
</evidence>
<evidence type="ECO:0000256" key="11">
    <source>
        <dbReference type="ARBA" id="ARBA00023242"/>
    </source>
</evidence>
<dbReference type="GO" id="GO:0004364">
    <property type="term" value="F:glutathione transferase activity"/>
    <property type="evidence" value="ECO:0007669"/>
    <property type="project" value="TreeGrafter"/>
</dbReference>
<evidence type="ECO:0000256" key="6">
    <source>
        <dbReference type="ARBA" id="ARBA00022751"/>
    </source>
</evidence>
<evidence type="ECO:0000256" key="3">
    <source>
        <dbReference type="ARBA" id="ARBA00022553"/>
    </source>
</evidence>
<evidence type="ECO:0000256" key="9">
    <source>
        <dbReference type="ARBA" id="ARBA00023136"/>
    </source>
</evidence>
<keyword evidence="5 22" id="KW-0812">Transmembrane</keyword>
<proteinExistence type="inferred from homology"/>
<dbReference type="Bgee" id="ENSLACG00000011565">
    <property type="expression patterns" value="Expressed in chordate pharynx and 3 other cell types or tissues"/>
</dbReference>